<dbReference type="InterPro" id="IPR012337">
    <property type="entry name" value="RNaseH-like_sf"/>
</dbReference>
<protein>
    <recommendedName>
        <fullName evidence="3">hAT-like transposase RNase-H fold domain-containing protein</fullName>
    </recommendedName>
</protein>
<gene>
    <name evidence="1" type="ORF">LSAT_V11C900492210</name>
</gene>
<dbReference type="InterPro" id="IPR052035">
    <property type="entry name" value="ZnF_BED_domain_contain"/>
</dbReference>
<proteinExistence type="predicted"/>
<accession>A0A9R1UKB4</accession>
<reference evidence="1 2" key="1">
    <citation type="journal article" date="2017" name="Nat. Commun.">
        <title>Genome assembly with in vitro proximity ligation data and whole-genome triplication in lettuce.</title>
        <authorList>
            <person name="Reyes-Chin-Wo S."/>
            <person name="Wang Z."/>
            <person name="Yang X."/>
            <person name="Kozik A."/>
            <person name="Arikit S."/>
            <person name="Song C."/>
            <person name="Xia L."/>
            <person name="Froenicke L."/>
            <person name="Lavelle D.O."/>
            <person name="Truco M.J."/>
            <person name="Xia R."/>
            <person name="Zhu S."/>
            <person name="Xu C."/>
            <person name="Xu H."/>
            <person name="Xu X."/>
            <person name="Cox K."/>
            <person name="Korf I."/>
            <person name="Meyers B.C."/>
            <person name="Michelmore R.W."/>
        </authorList>
    </citation>
    <scope>NUCLEOTIDE SEQUENCE [LARGE SCALE GENOMIC DNA]</scope>
    <source>
        <strain evidence="2">cv. Salinas</strain>
        <tissue evidence="1">Seedlings</tissue>
    </source>
</reference>
<evidence type="ECO:0000313" key="1">
    <source>
        <dbReference type="EMBL" id="KAJ0188729.1"/>
    </source>
</evidence>
<name>A0A9R1UKB4_LACSA</name>
<dbReference type="AlphaFoldDB" id="A0A9R1UKB4"/>
<dbReference type="SUPFAM" id="SSF140996">
    <property type="entry name" value="Hermes dimerisation domain"/>
    <property type="match status" value="1"/>
</dbReference>
<comment type="caution">
    <text evidence="1">The sequence shown here is derived from an EMBL/GenBank/DDBJ whole genome shotgun (WGS) entry which is preliminary data.</text>
</comment>
<sequence length="171" mass="19851">MIIIDELPFKTVEQEGFCDLVNMLQPQFQIPSRTTITNDRLEIYKLEVEKLKKQRVSLTADLWTSRQNLSYMCLTAHFIDKDWTIHKRIINFCPISGHSSEIIGKYGIDNVFTVIVDNASSNDLCIRYLKRRLNAWKHSVLDSQHLHMRCYAHILSLVVKEGLKDVDTSIA</sequence>
<evidence type="ECO:0008006" key="3">
    <source>
        <dbReference type="Google" id="ProtNLM"/>
    </source>
</evidence>
<dbReference type="PANTHER" id="PTHR46481">
    <property type="entry name" value="ZINC FINGER BED DOMAIN-CONTAINING PROTEIN 4"/>
    <property type="match status" value="1"/>
</dbReference>
<organism evidence="1 2">
    <name type="scientific">Lactuca sativa</name>
    <name type="common">Garden lettuce</name>
    <dbReference type="NCBI Taxonomy" id="4236"/>
    <lineage>
        <taxon>Eukaryota</taxon>
        <taxon>Viridiplantae</taxon>
        <taxon>Streptophyta</taxon>
        <taxon>Embryophyta</taxon>
        <taxon>Tracheophyta</taxon>
        <taxon>Spermatophyta</taxon>
        <taxon>Magnoliopsida</taxon>
        <taxon>eudicotyledons</taxon>
        <taxon>Gunneridae</taxon>
        <taxon>Pentapetalae</taxon>
        <taxon>asterids</taxon>
        <taxon>campanulids</taxon>
        <taxon>Asterales</taxon>
        <taxon>Asteraceae</taxon>
        <taxon>Cichorioideae</taxon>
        <taxon>Cichorieae</taxon>
        <taxon>Lactucinae</taxon>
        <taxon>Lactuca</taxon>
    </lineage>
</organism>
<dbReference type="PANTHER" id="PTHR46481:SF8">
    <property type="entry name" value="ZINC FINGER BED DOMAIN-CONTAINING PROTEIN RICESLEEPER 1-LIKE"/>
    <property type="match status" value="1"/>
</dbReference>
<keyword evidence="2" id="KW-1185">Reference proteome</keyword>
<dbReference type="SUPFAM" id="SSF53098">
    <property type="entry name" value="Ribonuclease H-like"/>
    <property type="match status" value="1"/>
</dbReference>
<dbReference type="EMBL" id="NBSK02000009">
    <property type="protein sequence ID" value="KAJ0188729.1"/>
    <property type="molecule type" value="Genomic_DNA"/>
</dbReference>
<dbReference type="Proteomes" id="UP000235145">
    <property type="component" value="Unassembled WGS sequence"/>
</dbReference>
<evidence type="ECO:0000313" key="2">
    <source>
        <dbReference type="Proteomes" id="UP000235145"/>
    </source>
</evidence>